<evidence type="ECO:0000313" key="10">
    <source>
        <dbReference type="Proteomes" id="UP000368032"/>
    </source>
</evidence>
<dbReference type="RefSeq" id="WP_152067286.1">
    <property type="nucleotide sequence ID" value="NZ_CABWIF010000001.1"/>
</dbReference>
<dbReference type="InterPro" id="IPR036634">
    <property type="entry name" value="PRD_sf"/>
</dbReference>
<dbReference type="InterPro" id="IPR002178">
    <property type="entry name" value="PTS_EIIA_type-2_dom"/>
</dbReference>
<dbReference type="Gene3D" id="1.10.10.10">
    <property type="entry name" value="Winged helix-like DNA-binding domain superfamily/Winged helix DNA-binding domain"/>
    <property type="match status" value="1"/>
</dbReference>
<dbReference type="PANTHER" id="PTHR30185">
    <property type="entry name" value="CRYPTIC BETA-GLUCOSIDE BGL OPERON ANTITERMINATOR"/>
    <property type="match status" value="1"/>
</dbReference>
<reference evidence="9 10" key="1">
    <citation type="submission" date="2019-10" db="EMBL/GenBank/DDBJ databases">
        <authorList>
            <person name="Wolf R A."/>
        </authorList>
    </citation>
    <scope>NUCLEOTIDE SEQUENCE [LARGE SCALE GENOMIC DNA]</scope>
    <source>
        <strain evidence="9">Collinsella_aerofaciens_DSM_13712</strain>
    </source>
</reference>
<dbReference type="AlphaFoldDB" id="A0A5K1II00"/>
<dbReference type="Pfam" id="PF00359">
    <property type="entry name" value="PTS_EIIA_2"/>
    <property type="match status" value="1"/>
</dbReference>
<dbReference type="GO" id="GO:0006355">
    <property type="term" value="P:regulation of DNA-templated transcription"/>
    <property type="evidence" value="ECO:0007669"/>
    <property type="project" value="InterPro"/>
</dbReference>
<dbReference type="PROSITE" id="PS00372">
    <property type="entry name" value="PTS_EIIA_TYPE_2_HIS"/>
    <property type="match status" value="1"/>
</dbReference>
<evidence type="ECO:0000259" key="8">
    <source>
        <dbReference type="PROSITE" id="PS51372"/>
    </source>
</evidence>
<dbReference type="SUPFAM" id="SSF52794">
    <property type="entry name" value="PTS system IIB component-like"/>
    <property type="match status" value="1"/>
</dbReference>
<dbReference type="SUPFAM" id="SSF55804">
    <property type="entry name" value="Phoshotransferase/anion transport protein"/>
    <property type="match status" value="1"/>
</dbReference>
<feature type="domain" description="PRD" evidence="8">
    <location>
        <begin position="282"/>
        <end position="389"/>
    </location>
</feature>
<dbReference type="PROSITE" id="PS51094">
    <property type="entry name" value="PTS_EIIA_TYPE_2"/>
    <property type="match status" value="1"/>
</dbReference>
<keyword evidence="4" id="KW-0010">Activator</keyword>
<dbReference type="InterPro" id="IPR036388">
    <property type="entry name" value="WH-like_DNA-bd_sf"/>
</dbReference>
<dbReference type="InterPro" id="IPR050661">
    <property type="entry name" value="BglG_antiterminators"/>
</dbReference>
<protein>
    <submittedName>
        <fullName evidence="9">Putative licABCH operon regulator</fullName>
    </submittedName>
</protein>
<keyword evidence="5" id="KW-0804">Transcription</keyword>
<name>A0A5K1II00_9ACTN</name>
<feature type="domain" description="PTS EIIB type-2" evidence="7">
    <location>
        <begin position="393"/>
        <end position="484"/>
    </location>
</feature>
<dbReference type="InterPro" id="IPR036095">
    <property type="entry name" value="PTS_EIIB-like_sf"/>
</dbReference>
<evidence type="ECO:0000256" key="1">
    <source>
        <dbReference type="ARBA" id="ARBA00022679"/>
    </source>
</evidence>
<evidence type="ECO:0000259" key="7">
    <source>
        <dbReference type="PROSITE" id="PS51099"/>
    </source>
</evidence>
<organism evidence="9 10">
    <name type="scientific">Collinsella aerofaciens</name>
    <dbReference type="NCBI Taxonomy" id="74426"/>
    <lineage>
        <taxon>Bacteria</taxon>
        <taxon>Bacillati</taxon>
        <taxon>Actinomycetota</taxon>
        <taxon>Coriobacteriia</taxon>
        <taxon>Coriobacteriales</taxon>
        <taxon>Coriobacteriaceae</taxon>
        <taxon>Collinsella</taxon>
    </lineage>
</organism>
<feature type="domain" description="PTS EIIA type-2" evidence="6">
    <location>
        <begin position="488"/>
        <end position="629"/>
    </location>
</feature>
<dbReference type="PANTHER" id="PTHR30185:SF13">
    <property type="entry name" value="LICABCH OPERON REGULATOR-RELATED"/>
    <property type="match status" value="1"/>
</dbReference>
<dbReference type="CDD" id="cd05568">
    <property type="entry name" value="PTS_IIB_bgl_like"/>
    <property type="match status" value="1"/>
</dbReference>
<dbReference type="GO" id="GO:0008982">
    <property type="term" value="F:protein-N(PI)-phosphohistidine-sugar phosphotransferase activity"/>
    <property type="evidence" value="ECO:0007669"/>
    <property type="project" value="InterPro"/>
</dbReference>
<sequence length="631" mass="70184">MDARVKQLVNMIEDAQPVAVAVLAKRLEVSERAVRNYIHRANDNLAGVARIVGSKGQYRIDVARADELARLLDGAAQAHPGIPDTRDGRVSFLLNDLLMRSQWVTIEEYADLLYVSARTLSNDMRLVEQKLAQFDLTLEKRPRYGIRVAGGESQRRLCLASLVRPVLPDTDDAKLAERLRAIAACVDDALTASPVTVSSLASRNLIMHLYIALGRIEQGCYVPAAESDVQKLEGTREYAAAFQIAANIKDALGVSMPREEVAFIAIHLLGRGTGVPEKGSAVISDEMWEIASEMVRAVNDEFRFDFSGDLELRMNLARHIGPLGYRLEYHMHMDNPMLPDIKTRFPLAYSMAAGTSQVLERHFGSQPSDEELGYIAMAFALALEQQADQPRRKRILIVCASGAGSARMLEHQYRKQFGMYIDSIETCDVARVGTFDFSHIDYVFTTVPLNVKLPVPVREADFFLETSDVNAIRKVLSDDTAQSDSVSSFFSRALFFNRVEASSKQAVLRYLSERAVESGRVDAQFAQEVAERESASATSFGNGVAMPHGMHPLSAEAFVTVGLLEHPILWDEYGHEVDIVFMVSFARSGGDEARILSSLLAEIFMDRQGVERLRERRSWHELMALVQAHTA</sequence>
<dbReference type="Gene3D" id="3.40.50.2300">
    <property type="match status" value="1"/>
</dbReference>
<evidence type="ECO:0000256" key="4">
    <source>
        <dbReference type="ARBA" id="ARBA00023159"/>
    </source>
</evidence>
<dbReference type="EMBL" id="CABWIF010000001">
    <property type="protein sequence ID" value="VWL86135.1"/>
    <property type="molecule type" value="Genomic_DNA"/>
</dbReference>
<dbReference type="Pfam" id="PF00874">
    <property type="entry name" value="PRD"/>
    <property type="match status" value="2"/>
</dbReference>
<keyword evidence="3" id="KW-0805">Transcription regulation</keyword>
<evidence type="ECO:0000313" key="9">
    <source>
        <dbReference type="EMBL" id="VWL86135.1"/>
    </source>
</evidence>
<dbReference type="InterPro" id="IPR007737">
    <property type="entry name" value="Mga_HTH"/>
</dbReference>
<dbReference type="Pfam" id="PF08279">
    <property type="entry name" value="HTH_11"/>
    <property type="match status" value="1"/>
</dbReference>
<dbReference type="GO" id="GO:0009401">
    <property type="term" value="P:phosphoenolpyruvate-dependent sugar phosphotransferase system"/>
    <property type="evidence" value="ECO:0007669"/>
    <property type="project" value="InterPro"/>
</dbReference>
<dbReference type="InterPro" id="IPR013196">
    <property type="entry name" value="HTH_11"/>
</dbReference>
<dbReference type="CDD" id="cd00211">
    <property type="entry name" value="PTS_IIA_fru"/>
    <property type="match status" value="1"/>
</dbReference>
<dbReference type="PROSITE" id="PS51372">
    <property type="entry name" value="PRD_2"/>
    <property type="match status" value="2"/>
</dbReference>
<evidence type="ECO:0000256" key="3">
    <source>
        <dbReference type="ARBA" id="ARBA00023015"/>
    </source>
</evidence>
<keyword evidence="2" id="KW-0677">Repeat</keyword>
<keyword evidence="1" id="KW-0808">Transferase</keyword>
<proteinExistence type="predicted"/>
<dbReference type="InterPro" id="IPR011608">
    <property type="entry name" value="PRD"/>
</dbReference>
<gene>
    <name evidence="9" type="primary">licR</name>
    <name evidence="9" type="ORF">CKJAJONC_01050</name>
</gene>
<evidence type="ECO:0000256" key="5">
    <source>
        <dbReference type="ARBA" id="ARBA00023163"/>
    </source>
</evidence>
<dbReference type="PROSITE" id="PS51099">
    <property type="entry name" value="PTS_EIIB_TYPE_2"/>
    <property type="match status" value="1"/>
</dbReference>
<dbReference type="InterPro" id="IPR013011">
    <property type="entry name" value="PTS_EIIB_2"/>
</dbReference>
<dbReference type="Gene3D" id="3.40.930.10">
    <property type="entry name" value="Mannitol-specific EII, Chain A"/>
    <property type="match status" value="1"/>
</dbReference>
<dbReference type="InterPro" id="IPR016152">
    <property type="entry name" value="PTrfase/Anion_transptr"/>
</dbReference>
<dbReference type="Pfam" id="PF05043">
    <property type="entry name" value="Mga"/>
    <property type="match status" value="1"/>
</dbReference>
<dbReference type="Gene3D" id="1.10.1790.10">
    <property type="entry name" value="PRD domain"/>
    <property type="match status" value="2"/>
</dbReference>
<evidence type="ECO:0000256" key="2">
    <source>
        <dbReference type="ARBA" id="ARBA00022737"/>
    </source>
</evidence>
<evidence type="ECO:0000259" key="6">
    <source>
        <dbReference type="PROSITE" id="PS51094"/>
    </source>
</evidence>
<accession>A0A5K1II00</accession>
<dbReference type="Proteomes" id="UP000368032">
    <property type="component" value="Unassembled WGS sequence"/>
</dbReference>
<dbReference type="SUPFAM" id="SSF63520">
    <property type="entry name" value="PTS-regulatory domain, PRD"/>
    <property type="match status" value="2"/>
</dbReference>
<feature type="domain" description="PRD" evidence="8">
    <location>
        <begin position="170"/>
        <end position="278"/>
    </location>
</feature>